<gene>
    <name evidence="1" type="ORF">FB388_2496</name>
</gene>
<evidence type="ECO:0000313" key="1">
    <source>
        <dbReference type="EMBL" id="TQM45104.1"/>
    </source>
</evidence>
<sequence length="76" mass="7789">MSIDENALSGLRSTLAADDYRMAVTESGGSVEVTITAGPDACADCLVPKPIMRNILHAALGVPADSIVLVYPADAS</sequence>
<proteinExistence type="predicted"/>
<dbReference type="RefSeq" id="WP_142100460.1">
    <property type="nucleotide sequence ID" value="NZ_VFPH01000001.1"/>
</dbReference>
<evidence type="ECO:0000313" key="2">
    <source>
        <dbReference type="Proteomes" id="UP000319818"/>
    </source>
</evidence>
<protein>
    <recommendedName>
        <fullName evidence="3">NifU-like protein</fullName>
    </recommendedName>
</protein>
<dbReference type="OrthoDB" id="5194609at2"/>
<dbReference type="Proteomes" id="UP000319818">
    <property type="component" value="Unassembled WGS sequence"/>
</dbReference>
<accession>A0A543GGA7</accession>
<keyword evidence="2" id="KW-1185">Reference proteome</keyword>
<comment type="caution">
    <text evidence="1">The sequence shown here is derived from an EMBL/GenBank/DDBJ whole genome shotgun (WGS) entry which is preliminary data.</text>
</comment>
<name>A0A543GGA7_9PSEU</name>
<evidence type="ECO:0008006" key="3">
    <source>
        <dbReference type="Google" id="ProtNLM"/>
    </source>
</evidence>
<dbReference type="EMBL" id="VFPH01000001">
    <property type="protein sequence ID" value="TQM45104.1"/>
    <property type="molecule type" value="Genomic_DNA"/>
</dbReference>
<organism evidence="1 2">
    <name type="scientific">Pseudonocardia cypriaca</name>
    <dbReference type="NCBI Taxonomy" id="882449"/>
    <lineage>
        <taxon>Bacteria</taxon>
        <taxon>Bacillati</taxon>
        <taxon>Actinomycetota</taxon>
        <taxon>Actinomycetes</taxon>
        <taxon>Pseudonocardiales</taxon>
        <taxon>Pseudonocardiaceae</taxon>
        <taxon>Pseudonocardia</taxon>
    </lineage>
</organism>
<dbReference type="AlphaFoldDB" id="A0A543GGA7"/>
<reference evidence="1 2" key="1">
    <citation type="submission" date="2019-06" db="EMBL/GenBank/DDBJ databases">
        <title>Sequencing the genomes of 1000 actinobacteria strains.</title>
        <authorList>
            <person name="Klenk H.-P."/>
        </authorList>
    </citation>
    <scope>NUCLEOTIDE SEQUENCE [LARGE SCALE GENOMIC DNA]</scope>
    <source>
        <strain evidence="1 2">DSM 45511</strain>
    </source>
</reference>